<proteinExistence type="predicted"/>
<dbReference type="Proteomes" id="UP000190064">
    <property type="component" value="Unassembled WGS sequence"/>
</dbReference>
<sequence length="206" mass="22920">MVFAMRSRSKNSAHFFINAATVAAELSEVLTEAKNISLEAMNAKALVARAGDNVRTFKPITDFMVELANDTILLVKEINREALVLSRTSLNELHSSDANIRFAKAQQKASTALYVETLDPMAREASNQHHQQAVQLKRHMRKLFELLDEIESRMLAANVVTATSRLEAATAADSYQASLEGIVVKLEKAANRIKHIATKCRRSLER</sequence>
<evidence type="ECO:0000313" key="2">
    <source>
        <dbReference type="Proteomes" id="UP000190064"/>
    </source>
</evidence>
<name>A0A1T1HFM0_OCELI</name>
<dbReference type="EMBL" id="MTSD02000001">
    <property type="protein sequence ID" value="OOV88615.1"/>
    <property type="molecule type" value="Genomic_DNA"/>
</dbReference>
<gene>
    <name evidence="1" type="ORF">BTA35_0203740</name>
</gene>
<dbReference type="AlphaFoldDB" id="A0A1T1HFM0"/>
<evidence type="ECO:0000313" key="1">
    <source>
        <dbReference type="EMBL" id="OOV88615.1"/>
    </source>
</evidence>
<protein>
    <recommendedName>
        <fullName evidence="3">Chemotaxis protein</fullName>
    </recommendedName>
</protein>
<keyword evidence="2" id="KW-1185">Reference proteome</keyword>
<evidence type="ECO:0008006" key="3">
    <source>
        <dbReference type="Google" id="ProtNLM"/>
    </source>
</evidence>
<reference evidence="1" key="1">
    <citation type="submission" date="2017-02" db="EMBL/GenBank/DDBJ databases">
        <title>Draft Genome Sequence of the Salt Water Bacterium Oceanospirillum linum ATCC 11336.</title>
        <authorList>
            <person name="Trachtenberg A.M."/>
            <person name="Carney J.G."/>
            <person name="Linnane J.D."/>
            <person name="Rheaume B.A."/>
            <person name="Pitts N.L."/>
            <person name="Mykles D.L."/>
            <person name="Maclea K.S."/>
        </authorList>
    </citation>
    <scope>NUCLEOTIDE SEQUENCE [LARGE SCALE GENOMIC DNA]</scope>
    <source>
        <strain evidence="1">ATCC 11336</strain>
    </source>
</reference>
<organism evidence="1 2">
    <name type="scientific">Oceanospirillum linum</name>
    <dbReference type="NCBI Taxonomy" id="966"/>
    <lineage>
        <taxon>Bacteria</taxon>
        <taxon>Pseudomonadati</taxon>
        <taxon>Pseudomonadota</taxon>
        <taxon>Gammaproteobacteria</taxon>
        <taxon>Oceanospirillales</taxon>
        <taxon>Oceanospirillaceae</taxon>
        <taxon>Oceanospirillum</taxon>
    </lineage>
</organism>
<accession>A0A1T1HFM0</accession>
<comment type="caution">
    <text evidence="1">The sequence shown here is derived from an EMBL/GenBank/DDBJ whole genome shotgun (WGS) entry which is preliminary data.</text>
</comment>